<dbReference type="EMBL" id="VIVN01000011">
    <property type="protein sequence ID" value="TWD96382.1"/>
    <property type="molecule type" value="Genomic_DNA"/>
</dbReference>
<evidence type="ECO:0000313" key="2">
    <source>
        <dbReference type="EMBL" id="TWD96382.1"/>
    </source>
</evidence>
<reference evidence="2 3" key="1">
    <citation type="submission" date="2019-06" db="EMBL/GenBank/DDBJ databases">
        <title>Sorghum-associated microbial communities from plants grown in Nebraska, USA.</title>
        <authorList>
            <person name="Schachtman D."/>
        </authorList>
    </citation>
    <scope>NUCLEOTIDE SEQUENCE [LARGE SCALE GENOMIC DNA]</scope>
    <source>
        <strain evidence="2 3">2482</strain>
    </source>
</reference>
<name>A0A561CZ84_9BACI</name>
<feature type="signal peptide" evidence="1">
    <location>
        <begin position="1"/>
        <end position="25"/>
    </location>
</feature>
<dbReference type="NCBIfam" id="TIGR04383">
    <property type="entry name" value="acidic_w_LPXTA"/>
    <property type="match status" value="1"/>
</dbReference>
<comment type="caution">
    <text evidence="2">The sequence shown here is derived from an EMBL/GenBank/DDBJ whole genome shotgun (WGS) entry which is preliminary data.</text>
</comment>
<evidence type="ECO:0000256" key="1">
    <source>
        <dbReference type="SAM" id="SignalP"/>
    </source>
</evidence>
<dbReference type="Proteomes" id="UP000319671">
    <property type="component" value="Unassembled WGS sequence"/>
</dbReference>
<protein>
    <submittedName>
        <fullName evidence="2">Processed acidic surface protein</fullName>
    </submittedName>
</protein>
<sequence length="292" mass="33847">MIYIKALLVCLLSFPFLFHLPAAKAAPPENEINQYLTELGWTKQELLDYLAYYEIPLEDFSTVEDLKMILGTPINSKNLQELLTNYDLTEKELNDLLDHFGDSLTEYKFIEDLDASLDFYVNHDTYMADVETELARLGITEEETEKFFNYLSLVEENNKNQLDQMTILDSQMEKFYDVADTSELSDSELNELVEILNQTINLYEVNVKFSINNKNVTLKDLLKMKEAPSNLFASIYSKSGELLIDFTVPTDFFDTGYVLDEGEEMLHVGELSDEYVDHMHNEKYENADKDMK</sequence>
<dbReference type="RefSeq" id="WP_144566883.1">
    <property type="nucleotide sequence ID" value="NZ_VIVN01000011.1"/>
</dbReference>
<organism evidence="2 3">
    <name type="scientific">Neobacillus bataviensis</name>
    <dbReference type="NCBI Taxonomy" id="220685"/>
    <lineage>
        <taxon>Bacteria</taxon>
        <taxon>Bacillati</taxon>
        <taxon>Bacillota</taxon>
        <taxon>Bacilli</taxon>
        <taxon>Bacillales</taxon>
        <taxon>Bacillaceae</taxon>
        <taxon>Neobacillus</taxon>
    </lineage>
</organism>
<proteinExistence type="predicted"/>
<dbReference type="AlphaFoldDB" id="A0A561CZ84"/>
<feature type="chain" id="PRO_5021914443" evidence="1">
    <location>
        <begin position="26"/>
        <end position="292"/>
    </location>
</feature>
<keyword evidence="1" id="KW-0732">Signal</keyword>
<evidence type="ECO:0000313" key="3">
    <source>
        <dbReference type="Proteomes" id="UP000319671"/>
    </source>
</evidence>
<keyword evidence="3" id="KW-1185">Reference proteome</keyword>
<gene>
    <name evidence="2" type="ORF">FB550_11130</name>
</gene>
<accession>A0A561CZ84</accession>
<dbReference type="InterPro" id="IPR030832">
    <property type="entry name" value="Acidic_LPXTA"/>
</dbReference>